<dbReference type="EMBL" id="ML170188">
    <property type="protein sequence ID" value="TDL20443.1"/>
    <property type="molecule type" value="Genomic_DNA"/>
</dbReference>
<dbReference type="Proteomes" id="UP000294933">
    <property type="component" value="Unassembled WGS sequence"/>
</dbReference>
<dbReference type="Gene3D" id="3.40.50.300">
    <property type="entry name" value="P-loop containing nucleotide triphosphate hydrolases"/>
    <property type="match status" value="1"/>
</dbReference>
<dbReference type="InterPro" id="IPR050168">
    <property type="entry name" value="AAA_ATPase_domain"/>
</dbReference>
<keyword evidence="1" id="KW-0067">ATP-binding</keyword>
<dbReference type="PROSITE" id="PS00674">
    <property type="entry name" value="AAA"/>
    <property type="match status" value="1"/>
</dbReference>
<dbReference type="GO" id="GO:0005634">
    <property type="term" value="C:nucleus"/>
    <property type="evidence" value="ECO:0007669"/>
    <property type="project" value="TreeGrafter"/>
</dbReference>
<dbReference type="SMART" id="SM00382">
    <property type="entry name" value="AAA"/>
    <property type="match status" value="1"/>
</dbReference>
<dbReference type="InterPro" id="IPR027417">
    <property type="entry name" value="P-loop_NTPase"/>
</dbReference>
<dbReference type="GO" id="GO:0042254">
    <property type="term" value="P:ribosome biogenesis"/>
    <property type="evidence" value="ECO:0007669"/>
    <property type="project" value="TreeGrafter"/>
</dbReference>
<feature type="domain" description="AAA+ ATPase" evidence="2">
    <location>
        <begin position="206"/>
        <end position="329"/>
    </location>
</feature>
<reference evidence="3 4" key="1">
    <citation type="submission" date="2018-06" db="EMBL/GenBank/DDBJ databases">
        <title>A transcriptomic atlas of mushroom development highlights an independent origin of complex multicellularity.</title>
        <authorList>
            <consortium name="DOE Joint Genome Institute"/>
            <person name="Krizsan K."/>
            <person name="Almasi E."/>
            <person name="Merenyi Z."/>
            <person name="Sahu N."/>
            <person name="Viragh M."/>
            <person name="Koszo T."/>
            <person name="Mondo S."/>
            <person name="Kiss B."/>
            <person name="Balint B."/>
            <person name="Kues U."/>
            <person name="Barry K."/>
            <person name="Hegedus J.C."/>
            <person name="Henrissat B."/>
            <person name="Johnson J."/>
            <person name="Lipzen A."/>
            <person name="Ohm R."/>
            <person name="Nagy I."/>
            <person name="Pangilinan J."/>
            <person name="Yan J."/>
            <person name="Xiong Y."/>
            <person name="Grigoriev I.V."/>
            <person name="Hibbett D.S."/>
            <person name="Nagy L.G."/>
        </authorList>
    </citation>
    <scope>NUCLEOTIDE SEQUENCE [LARGE SCALE GENOMIC DNA]</scope>
    <source>
        <strain evidence="3 4">SZMC22713</strain>
    </source>
</reference>
<dbReference type="SUPFAM" id="SSF52540">
    <property type="entry name" value="P-loop containing nucleoside triphosphate hydrolases"/>
    <property type="match status" value="1"/>
</dbReference>
<keyword evidence="4" id="KW-1185">Reference proteome</keyword>
<sequence>MSTFDQILTQQFSAPIPNEVIGLLRSIKLLHPNQQHVSVQDCCLPLTPWLRHKDISFEYLKDPQHSSHVLLQWDCYDRKLITRVLSGTLQFMYQGIEFLVYTVTWKRGPGYARETLYQFVFDSKDGTDTCARELLIEVHTWFHSLKDEIWVFQQGGWMKDKGLWDAIQSASWDDIVLENKFLEDLRRDTKTFFANKGIYESMGITWKRGLLLLGPPGNGKTESIKLLLKESTQAALYVKSFSTNFGPEAGVRNIFEHARNHAPCILVIEDIDSMVTPAVRSFFLNELDGLGKNEGILTIATTNHPERIDDAILNRPSRFDVKYNFSLPDFALRTQYAQKWVVKTSSLRVNTNWHIKFQKADEELAQDVAKLTDGWSFAFLKELFVSFLLRIAHDGLPLKGDNGDVEFADDILLQQAQRLSSQIVKAKDLEAKEVKPLEEQASISFRPQAFQPTFLREELGATFHSDSFF</sequence>
<dbReference type="OrthoDB" id="2115716at2759"/>
<comment type="similarity">
    <text evidence="1">Belongs to the AAA ATPase family.</text>
</comment>
<evidence type="ECO:0000313" key="4">
    <source>
        <dbReference type="Proteomes" id="UP000294933"/>
    </source>
</evidence>
<gene>
    <name evidence="3" type="ORF">BD410DRAFT_790954</name>
</gene>
<name>A0A4Y7PYG9_9AGAM</name>
<protein>
    <submittedName>
        <fullName evidence="3">P-loop containing nucleoside triphosphate hydrolase protein</fullName>
    </submittedName>
</protein>
<dbReference type="PANTHER" id="PTHR23077">
    <property type="entry name" value="AAA-FAMILY ATPASE"/>
    <property type="match status" value="1"/>
</dbReference>
<dbReference type="InterPro" id="IPR003960">
    <property type="entry name" value="ATPase_AAA_CS"/>
</dbReference>
<dbReference type="Pfam" id="PF00004">
    <property type="entry name" value="AAA"/>
    <property type="match status" value="1"/>
</dbReference>
<accession>A0A4Y7PYG9</accession>
<dbReference type="GO" id="GO:0005524">
    <property type="term" value="F:ATP binding"/>
    <property type="evidence" value="ECO:0007669"/>
    <property type="project" value="UniProtKB-KW"/>
</dbReference>
<evidence type="ECO:0000313" key="3">
    <source>
        <dbReference type="EMBL" id="TDL20443.1"/>
    </source>
</evidence>
<dbReference type="InterPro" id="IPR003593">
    <property type="entry name" value="AAA+_ATPase"/>
</dbReference>
<dbReference type="STRING" id="50990.A0A4Y7PYG9"/>
<organism evidence="3 4">
    <name type="scientific">Rickenella mellea</name>
    <dbReference type="NCBI Taxonomy" id="50990"/>
    <lineage>
        <taxon>Eukaryota</taxon>
        <taxon>Fungi</taxon>
        <taxon>Dikarya</taxon>
        <taxon>Basidiomycota</taxon>
        <taxon>Agaricomycotina</taxon>
        <taxon>Agaricomycetes</taxon>
        <taxon>Hymenochaetales</taxon>
        <taxon>Rickenellaceae</taxon>
        <taxon>Rickenella</taxon>
    </lineage>
</organism>
<evidence type="ECO:0000259" key="2">
    <source>
        <dbReference type="SMART" id="SM00382"/>
    </source>
</evidence>
<dbReference type="GO" id="GO:0016887">
    <property type="term" value="F:ATP hydrolysis activity"/>
    <property type="evidence" value="ECO:0007669"/>
    <property type="project" value="InterPro"/>
</dbReference>
<evidence type="ECO:0000256" key="1">
    <source>
        <dbReference type="RuleBase" id="RU003651"/>
    </source>
</evidence>
<proteinExistence type="inferred from homology"/>
<dbReference type="InterPro" id="IPR003959">
    <property type="entry name" value="ATPase_AAA_core"/>
</dbReference>
<dbReference type="CDD" id="cd19481">
    <property type="entry name" value="RecA-like_protease"/>
    <property type="match status" value="1"/>
</dbReference>
<dbReference type="VEuPathDB" id="FungiDB:BD410DRAFT_790954"/>
<dbReference type="GO" id="GO:1990275">
    <property type="term" value="F:preribosome binding"/>
    <property type="evidence" value="ECO:0007669"/>
    <property type="project" value="TreeGrafter"/>
</dbReference>
<dbReference type="GO" id="GO:0003723">
    <property type="term" value="F:RNA binding"/>
    <property type="evidence" value="ECO:0007669"/>
    <property type="project" value="TreeGrafter"/>
</dbReference>
<keyword evidence="3" id="KW-0378">Hydrolase</keyword>
<keyword evidence="1" id="KW-0547">Nucleotide-binding</keyword>
<dbReference type="AlphaFoldDB" id="A0A4Y7PYG9"/>
<dbReference type="PANTHER" id="PTHR23077:SF132">
    <property type="entry name" value="ATP-DEPENDENT ZN PROTEASE"/>
    <property type="match status" value="1"/>
</dbReference>